<feature type="region of interest" description="Disordered" evidence="2">
    <location>
        <begin position="1"/>
        <end position="50"/>
    </location>
</feature>
<keyword evidence="1" id="KW-0479">Metal-binding</keyword>
<accession>A0A813D7E4</accession>
<evidence type="ECO:0000313" key="5">
    <source>
        <dbReference type="EMBL" id="CAE8680673.1"/>
    </source>
</evidence>
<dbReference type="InterPro" id="IPR013083">
    <property type="entry name" value="Znf_RING/FYVE/PHD"/>
</dbReference>
<dbReference type="Proteomes" id="UP000626109">
    <property type="component" value="Unassembled WGS sequence"/>
</dbReference>
<dbReference type="EMBL" id="CAJNNV010000442">
    <property type="protein sequence ID" value="CAE8582639.1"/>
    <property type="molecule type" value="Genomic_DNA"/>
</dbReference>
<dbReference type="InterPro" id="IPR001841">
    <property type="entry name" value="Znf_RING"/>
</dbReference>
<evidence type="ECO:0000256" key="1">
    <source>
        <dbReference type="PROSITE-ProRule" id="PRU00175"/>
    </source>
</evidence>
<dbReference type="PROSITE" id="PS50089">
    <property type="entry name" value="ZF_RING_2"/>
    <property type="match status" value="1"/>
</dbReference>
<dbReference type="Proteomes" id="UP000654075">
    <property type="component" value="Unassembled WGS sequence"/>
</dbReference>
<dbReference type="GO" id="GO:0008270">
    <property type="term" value="F:zinc ion binding"/>
    <property type="evidence" value="ECO:0007669"/>
    <property type="project" value="UniProtKB-KW"/>
</dbReference>
<proteinExistence type="predicted"/>
<dbReference type="SUPFAM" id="SSF57850">
    <property type="entry name" value="RING/U-box"/>
    <property type="match status" value="1"/>
</dbReference>
<evidence type="ECO:0000256" key="2">
    <source>
        <dbReference type="SAM" id="MobiDB-lite"/>
    </source>
</evidence>
<evidence type="ECO:0000259" key="3">
    <source>
        <dbReference type="PROSITE" id="PS50089"/>
    </source>
</evidence>
<evidence type="ECO:0000313" key="6">
    <source>
        <dbReference type="Proteomes" id="UP000654075"/>
    </source>
</evidence>
<reference evidence="4" key="1">
    <citation type="submission" date="2021-02" db="EMBL/GenBank/DDBJ databases">
        <authorList>
            <person name="Dougan E. K."/>
            <person name="Rhodes N."/>
            <person name="Thang M."/>
            <person name="Chan C."/>
        </authorList>
    </citation>
    <scope>NUCLEOTIDE SEQUENCE</scope>
</reference>
<feature type="compositionally biased region" description="Acidic residues" evidence="2">
    <location>
        <begin position="226"/>
        <end position="240"/>
    </location>
</feature>
<name>A0A813D7E4_POLGL</name>
<comment type="caution">
    <text evidence="4">The sequence shown here is derived from an EMBL/GenBank/DDBJ whole genome shotgun (WGS) entry which is preliminary data.</text>
</comment>
<protein>
    <recommendedName>
        <fullName evidence="3">RING-type domain-containing protein</fullName>
    </recommendedName>
</protein>
<dbReference type="EMBL" id="CAJNNW010025882">
    <property type="protein sequence ID" value="CAE8680673.1"/>
    <property type="molecule type" value="Genomic_DNA"/>
</dbReference>
<keyword evidence="6" id="KW-1185">Reference proteome</keyword>
<evidence type="ECO:0000313" key="4">
    <source>
        <dbReference type="EMBL" id="CAE8582639.1"/>
    </source>
</evidence>
<keyword evidence="1" id="KW-0862">Zinc</keyword>
<dbReference type="AlphaFoldDB" id="A0A813D7E4"/>
<organism evidence="4 6">
    <name type="scientific">Polarella glacialis</name>
    <name type="common">Dinoflagellate</name>
    <dbReference type="NCBI Taxonomy" id="89957"/>
    <lineage>
        <taxon>Eukaryota</taxon>
        <taxon>Sar</taxon>
        <taxon>Alveolata</taxon>
        <taxon>Dinophyceae</taxon>
        <taxon>Suessiales</taxon>
        <taxon>Suessiaceae</taxon>
        <taxon>Polarella</taxon>
    </lineage>
</organism>
<gene>
    <name evidence="4" type="ORF">PGLA1383_LOCUS1631</name>
    <name evidence="5" type="ORF">PGLA2088_LOCUS22030</name>
</gene>
<sequence>MSVSPQRGLKRGLDFESENKELRKKIRELEQETEEKKQQKHPHDDKAALLSEEPPATATAGDEGDDTCPVCIEPAVRRGGKALLSCGSCGVQVHLSCAQQLFKAPQRCACPACRKPMIGMEMLVVKWRILIGKLWYRNSPLLSDKGTEFVEKGQVVTGVLACRDGLEWVQDKKGFLPMNTAEGVPLVKRCKDTRMFSDDSRCTACGWEIDPDDGCQCQLHPGESGEAGESEANMNDEESDLLSREPSITASTQS</sequence>
<keyword evidence="1" id="KW-0863">Zinc-finger</keyword>
<feature type="compositionally biased region" description="Basic and acidic residues" evidence="2">
    <location>
        <begin position="11"/>
        <end position="47"/>
    </location>
</feature>
<feature type="region of interest" description="Disordered" evidence="2">
    <location>
        <begin position="217"/>
        <end position="254"/>
    </location>
</feature>
<dbReference type="Gene3D" id="3.30.40.10">
    <property type="entry name" value="Zinc/RING finger domain, C3HC4 (zinc finger)"/>
    <property type="match status" value="1"/>
</dbReference>
<feature type="domain" description="RING-type" evidence="3">
    <location>
        <begin position="68"/>
        <end position="114"/>
    </location>
</feature>